<dbReference type="AlphaFoldDB" id="X1V0T8"/>
<accession>X1V0T8</accession>
<dbReference type="PANTHER" id="PTHR42806">
    <property type="entry name" value="GLYCINE CLEAVAGE SYSTEM P-PROTEIN"/>
    <property type="match status" value="1"/>
</dbReference>
<evidence type="ECO:0000313" key="3">
    <source>
        <dbReference type="EMBL" id="GAJ23358.1"/>
    </source>
</evidence>
<comment type="caution">
    <text evidence="3">The sequence shown here is derived from an EMBL/GenBank/DDBJ whole genome shotgun (WGS) entry which is preliminary data.</text>
</comment>
<dbReference type="PANTHER" id="PTHR42806:SF1">
    <property type="entry name" value="GLYCINE DEHYDROGENASE (DECARBOXYLATING)"/>
    <property type="match status" value="1"/>
</dbReference>
<dbReference type="InterPro" id="IPR015422">
    <property type="entry name" value="PyrdxlP-dep_Trfase_small"/>
</dbReference>
<dbReference type="Pfam" id="PF02347">
    <property type="entry name" value="GDC-P"/>
    <property type="match status" value="1"/>
</dbReference>
<evidence type="ECO:0000256" key="1">
    <source>
        <dbReference type="ARBA" id="ARBA00023002"/>
    </source>
</evidence>
<name>X1V0T8_9ZZZZ</name>
<gene>
    <name evidence="3" type="ORF">S12H4_59103</name>
</gene>
<feature type="non-terminal residue" evidence="3">
    <location>
        <position position="1"/>
    </location>
</feature>
<reference evidence="3" key="1">
    <citation type="journal article" date="2014" name="Front. Microbiol.">
        <title>High frequency of phylogenetically diverse reductive dehalogenase-homologous genes in deep subseafloor sedimentary metagenomes.</title>
        <authorList>
            <person name="Kawai M."/>
            <person name="Futagami T."/>
            <person name="Toyoda A."/>
            <person name="Takaki Y."/>
            <person name="Nishi S."/>
            <person name="Hori S."/>
            <person name="Arai W."/>
            <person name="Tsubouchi T."/>
            <person name="Morono Y."/>
            <person name="Uchiyama I."/>
            <person name="Ito T."/>
            <person name="Fujiyama A."/>
            <person name="Inagaki F."/>
            <person name="Takami H."/>
        </authorList>
    </citation>
    <scope>NUCLEOTIDE SEQUENCE</scope>
    <source>
        <strain evidence="3">Expedition CK06-06</strain>
    </source>
</reference>
<feature type="domain" description="Glycine cleavage system P-protein N-terminal" evidence="2">
    <location>
        <begin position="1"/>
        <end position="116"/>
    </location>
</feature>
<proteinExistence type="predicted"/>
<evidence type="ECO:0000259" key="2">
    <source>
        <dbReference type="Pfam" id="PF02347"/>
    </source>
</evidence>
<dbReference type="InterPro" id="IPR023010">
    <property type="entry name" value="GcvPA"/>
</dbReference>
<keyword evidence="1" id="KW-0560">Oxidoreductase</keyword>
<dbReference type="GO" id="GO:0009116">
    <property type="term" value="P:nucleoside metabolic process"/>
    <property type="evidence" value="ECO:0007669"/>
    <property type="project" value="InterPro"/>
</dbReference>
<dbReference type="Gene3D" id="3.90.1150.10">
    <property type="entry name" value="Aspartate Aminotransferase, domain 1"/>
    <property type="match status" value="1"/>
</dbReference>
<sequence length="119" mass="13170">SNICTSEALMTLAAAVYLGALGKRGLKQVAELCYHKAHYAAEAIGKLKGYSLAFQQPFFKEFVIRCPVAPHQINQALFKERTIGGLDISHMIDNSMLLCVTEMNTKQEIDKLVEILGKL</sequence>
<organism evidence="3">
    <name type="scientific">marine sediment metagenome</name>
    <dbReference type="NCBI Taxonomy" id="412755"/>
    <lineage>
        <taxon>unclassified sequences</taxon>
        <taxon>metagenomes</taxon>
        <taxon>ecological metagenomes</taxon>
    </lineage>
</organism>
<dbReference type="InterPro" id="IPR049315">
    <property type="entry name" value="GDC-P_N"/>
</dbReference>
<dbReference type="EMBL" id="BARW01038532">
    <property type="protein sequence ID" value="GAJ23358.1"/>
    <property type="molecule type" value="Genomic_DNA"/>
</dbReference>
<dbReference type="InterPro" id="IPR015424">
    <property type="entry name" value="PyrdxlP-dep_Trfase"/>
</dbReference>
<dbReference type="SUPFAM" id="SSF53383">
    <property type="entry name" value="PLP-dependent transferases"/>
    <property type="match status" value="1"/>
</dbReference>
<protein>
    <recommendedName>
        <fullName evidence="2">Glycine cleavage system P-protein N-terminal domain-containing protein</fullName>
    </recommendedName>
</protein>
<dbReference type="GO" id="GO:0004375">
    <property type="term" value="F:glycine dehydrogenase (decarboxylating) activity"/>
    <property type="evidence" value="ECO:0007669"/>
    <property type="project" value="InterPro"/>
</dbReference>